<dbReference type="RefSeq" id="WP_133984304.1">
    <property type="nucleotide sequence ID" value="NZ_CP082160.1"/>
</dbReference>
<dbReference type="EMBL" id="CP130953">
    <property type="protein sequence ID" value="WLF44793.1"/>
    <property type="molecule type" value="Genomic_DNA"/>
</dbReference>
<name>A0AAX3Y662_RHOOP</name>
<feature type="compositionally biased region" description="Acidic residues" evidence="1">
    <location>
        <begin position="1"/>
        <end position="10"/>
    </location>
</feature>
<evidence type="ECO:0000313" key="4">
    <source>
        <dbReference type="Proteomes" id="UP001066327"/>
    </source>
</evidence>
<proteinExistence type="predicted"/>
<dbReference type="AlphaFoldDB" id="A0AAX3Y662"/>
<organism evidence="3 5">
    <name type="scientific">Rhodococcus opacus</name>
    <name type="common">Nocardia opaca</name>
    <dbReference type="NCBI Taxonomy" id="37919"/>
    <lineage>
        <taxon>Bacteria</taxon>
        <taxon>Bacillati</taxon>
        <taxon>Actinomycetota</taxon>
        <taxon>Actinomycetes</taxon>
        <taxon>Mycobacteriales</taxon>
        <taxon>Nocardiaceae</taxon>
        <taxon>Rhodococcus</taxon>
    </lineage>
</organism>
<evidence type="ECO:0000256" key="1">
    <source>
        <dbReference type="SAM" id="MobiDB-lite"/>
    </source>
</evidence>
<evidence type="ECO:0000313" key="5">
    <source>
        <dbReference type="Proteomes" id="UP001231166"/>
    </source>
</evidence>
<dbReference type="Proteomes" id="UP001231166">
    <property type="component" value="Chromosome"/>
</dbReference>
<evidence type="ECO:0000313" key="2">
    <source>
        <dbReference type="EMBL" id="MCZ4586342.1"/>
    </source>
</evidence>
<protein>
    <submittedName>
        <fullName evidence="3">Uncharacterized protein</fullName>
    </submittedName>
</protein>
<reference evidence="2" key="1">
    <citation type="submission" date="2022-12" db="EMBL/GenBank/DDBJ databases">
        <authorList>
            <person name="Krivoruchko A.V."/>
            <person name="Elkin A."/>
        </authorList>
    </citation>
    <scope>NUCLEOTIDE SEQUENCE</scope>
    <source>
        <strain evidence="2">IEGM 249</strain>
    </source>
</reference>
<reference evidence="3" key="2">
    <citation type="submission" date="2023-07" db="EMBL/GenBank/DDBJ databases">
        <title>Genomic analysis of Rhodococcus opacus VOC-14 with glycol ethers degradation activity.</title>
        <authorList>
            <person name="Narkevich D.A."/>
            <person name="Hlushen A.M."/>
            <person name="Akhremchuk A.E."/>
            <person name="Sikolenko M.A."/>
            <person name="Valentovich L.N."/>
        </authorList>
    </citation>
    <scope>NUCLEOTIDE SEQUENCE</scope>
    <source>
        <strain evidence="3">VOC-14</strain>
    </source>
</reference>
<keyword evidence="4" id="KW-1185">Reference proteome</keyword>
<accession>A0AAX3Y662</accession>
<evidence type="ECO:0000313" key="3">
    <source>
        <dbReference type="EMBL" id="WLF44793.1"/>
    </source>
</evidence>
<sequence>MASADRDDEPASGTEILGHFGSPEGRFVIPPAKYLEAIPPTVDQVHLIESANAVKDYVEQGRAKGMVVMKVGL</sequence>
<feature type="region of interest" description="Disordered" evidence="1">
    <location>
        <begin position="1"/>
        <end position="23"/>
    </location>
</feature>
<dbReference type="Proteomes" id="UP001066327">
    <property type="component" value="Unassembled WGS sequence"/>
</dbReference>
<gene>
    <name evidence="2" type="ORF">O4328_22090</name>
    <name evidence="3" type="ORF">Q5707_23030</name>
</gene>
<dbReference type="EMBL" id="JAPWIS010000011">
    <property type="protein sequence ID" value="MCZ4586342.1"/>
    <property type="molecule type" value="Genomic_DNA"/>
</dbReference>